<proteinExistence type="predicted"/>
<comment type="caution">
    <text evidence="4">The sequence shown here is derived from an EMBL/GenBank/DDBJ whole genome shotgun (WGS) entry which is preliminary data.</text>
</comment>
<evidence type="ECO:0000313" key="5">
    <source>
        <dbReference type="Proteomes" id="UP001246576"/>
    </source>
</evidence>
<dbReference type="EMBL" id="JAVLSJ010000005">
    <property type="protein sequence ID" value="MDR9848954.1"/>
    <property type="molecule type" value="Genomic_DNA"/>
</dbReference>
<sequence>MHPCISPRASKKHIARALRNLASGLATCLMLVTMTQAQAAGPAKVSAGTTPSSVPNAFLNIKTQQIEGVMPDVIREIGKREGFEISFDIVPFSALVQSVVSDKIDLIVAGMSPTPKRKEVVDFSEPVAEFGKGIIVSASDKKQYRTIQDLAGTVIGAGAGEETSEELMKLGIFKEVKLYNTAADMARDVALGRITAGFNDYPIWKAQEANGALQGCRVVDGFKPLRKVPIAFGVKKGNTALLTKINDGLVKIKADGTLDQILKKWNFVD</sequence>
<keyword evidence="5" id="KW-1185">Reference proteome</keyword>
<evidence type="ECO:0000256" key="2">
    <source>
        <dbReference type="SAM" id="SignalP"/>
    </source>
</evidence>
<dbReference type="CDD" id="cd13530">
    <property type="entry name" value="PBP2_peptides_like"/>
    <property type="match status" value="1"/>
</dbReference>
<dbReference type="SMART" id="SM00062">
    <property type="entry name" value="PBPb"/>
    <property type="match status" value="1"/>
</dbReference>
<dbReference type="PANTHER" id="PTHR35936">
    <property type="entry name" value="MEMBRANE-BOUND LYTIC MUREIN TRANSGLYCOSYLASE F"/>
    <property type="match status" value="1"/>
</dbReference>
<keyword evidence="1 2" id="KW-0732">Signal</keyword>
<evidence type="ECO:0000259" key="3">
    <source>
        <dbReference type="SMART" id="SM00062"/>
    </source>
</evidence>
<dbReference type="GeneID" id="90163604"/>
<dbReference type="Pfam" id="PF00497">
    <property type="entry name" value="SBP_bac_3"/>
    <property type="match status" value="1"/>
</dbReference>
<evidence type="ECO:0000256" key="1">
    <source>
        <dbReference type="ARBA" id="ARBA00022729"/>
    </source>
</evidence>
<dbReference type="SUPFAM" id="SSF53850">
    <property type="entry name" value="Periplasmic binding protein-like II"/>
    <property type="match status" value="1"/>
</dbReference>
<evidence type="ECO:0000313" key="4">
    <source>
        <dbReference type="EMBL" id="MDR9848954.1"/>
    </source>
</evidence>
<dbReference type="Proteomes" id="UP001246576">
    <property type="component" value="Unassembled WGS sequence"/>
</dbReference>
<accession>A0ABU2ELD8</accession>
<dbReference type="PANTHER" id="PTHR35936:SF17">
    <property type="entry name" value="ARGININE-BINDING EXTRACELLULAR PROTEIN ARTP"/>
    <property type="match status" value="1"/>
</dbReference>
<feature type="domain" description="Solute-binding protein family 3/N-terminal" evidence="3">
    <location>
        <begin position="44"/>
        <end position="269"/>
    </location>
</feature>
<feature type="chain" id="PRO_5046825208" evidence="2">
    <location>
        <begin position="40"/>
        <end position="269"/>
    </location>
</feature>
<reference evidence="4" key="1">
    <citation type="submission" date="2023-09" db="EMBL/GenBank/DDBJ databases">
        <title>Description of first Herbaspirillum huttiense subsp. nephrolepsisexaltata and Herbaspirillum huttiense subsp. lycopersicon.</title>
        <authorList>
            <person name="Poudel M."/>
            <person name="Sharma A."/>
            <person name="Goss E."/>
            <person name="Tapia J.H."/>
            <person name="Harmon C.M."/>
            <person name="Jones J.B."/>
        </authorList>
    </citation>
    <scope>NUCLEOTIDE SEQUENCE</scope>
    <source>
        <strain evidence="4">SE1</strain>
    </source>
</reference>
<dbReference type="InterPro" id="IPR001638">
    <property type="entry name" value="Solute-binding_3/MltF_N"/>
</dbReference>
<protein>
    <submittedName>
        <fullName evidence="4">ABC transporter substrate-binding protein</fullName>
    </submittedName>
</protein>
<organism evidence="4 5">
    <name type="scientific">Herbaspirillum huttiense subsp. lycopersici</name>
    <dbReference type="NCBI Taxonomy" id="3074428"/>
    <lineage>
        <taxon>Bacteria</taxon>
        <taxon>Pseudomonadati</taxon>
        <taxon>Pseudomonadota</taxon>
        <taxon>Betaproteobacteria</taxon>
        <taxon>Burkholderiales</taxon>
        <taxon>Oxalobacteraceae</taxon>
        <taxon>Herbaspirillum</taxon>
    </lineage>
</organism>
<dbReference type="Gene3D" id="3.40.190.10">
    <property type="entry name" value="Periplasmic binding protein-like II"/>
    <property type="match status" value="2"/>
</dbReference>
<feature type="signal peptide" evidence="2">
    <location>
        <begin position="1"/>
        <end position="39"/>
    </location>
</feature>
<gene>
    <name evidence="4" type="ORF">RI048_12050</name>
</gene>
<name>A0ABU2ELD8_9BURK</name>
<dbReference type="RefSeq" id="WP_084320241.1">
    <property type="nucleotide sequence ID" value="NZ_JAVLSJ010000005.1"/>
</dbReference>